<name>A0A9W8G2U8_9FUNG</name>
<dbReference type="PANTHER" id="PTHR13393:SF0">
    <property type="entry name" value="RNA N6-ADENOSINE-METHYLTRANSFERASE METTL16"/>
    <property type="match status" value="1"/>
</dbReference>
<dbReference type="GO" id="GO:0070475">
    <property type="term" value="P:rRNA base methylation"/>
    <property type="evidence" value="ECO:0007669"/>
    <property type="project" value="TreeGrafter"/>
</dbReference>
<evidence type="ECO:0000313" key="4">
    <source>
        <dbReference type="Proteomes" id="UP001151518"/>
    </source>
</evidence>
<evidence type="ECO:0000313" key="3">
    <source>
        <dbReference type="EMBL" id="KAJ2671928.1"/>
    </source>
</evidence>
<dbReference type="SUPFAM" id="SSF53335">
    <property type="entry name" value="S-adenosyl-L-methionine-dependent methyltransferases"/>
    <property type="match status" value="1"/>
</dbReference>
<dbReference type="EMBL" id="JANBTW010000092">
    <property type="protein sequence ID" value="KAJ2671928.1"/>
    <property type="molecule type" value="Genomic_DNA"/>
</dbReference>
<sequence length="466" mass="52314">MDSNKTNTHAVENSVLPRKRIKTDPTAEMYNSKRTYDLPEYTPFWYVAKRYPELQTYLVSVDKYNNTGRKSTLDFKNPDAVRTLNKALLRVYFDLDVTIPNESLCPPVANRLNYIKWIKSNIVAEFWPGYSIRGLDIGTGASCIYPLLGARVLANSSFIGTDVNSTSIAVANQNIAANSLENRIQTYLNTDRQTKLPIDNSDFPINWDADADGSVLLFNMCNPPFYDSPEERQRLRDTKSIGQPSLDINGKDDELYTEGGEEMFLSGLVDESAVYQKRIKWYSTMIGKKKTLALLKTKIRSVGAKHIKEGLLIQGRTTRWVLAWSFLSQTRFCLDLEKNTNDAHKWFKGAISGLGIAHSTISINKHEKSVDALTCYECSAFEKSWTRQWRRQQIANSEEAGSGPADADADGTAELSAKIPILKFVAEIVDKESGASSGVNLYLNPGFDSNMLMSLYNHLSRKATST</sequence>
<dbReference type="Gene3D" id="3.40.50.150">
    <property type="entry name" value="Vaccinia Virus protein VP39"/>
    <property type="match status" value="1"/>
</dbReference>
<dbReference type="InterPro" id="IPR029063">
    <property type="entry name" value="SAM-dependent_MTases_sf"/>
</dbReference>
<evidence type="ECO:0000256" key="2">
    <source>
        <dbReference type="ARBA" id="ARBA00022679"/>
    </source>
</evidence>
<proteinExistence type="predicted"/>
<dbReference type="InterPro" id="IPR010286">
    <property type="entry name" value="METTL16/RlmF"/>
</dbReference>
<evidence type="ECO:0000256" key="1">
    <source>
        <dbReference type="ARBA" id="ARBA00022603"/>
    </source>
</evidence>
<dbReference type="OrthoDB" id="514248at2759"/>
<dbReference type="GO" id="GO:0005634">
    <property type="term" value="C:nucleus"/>
    <property type="evidence" value="ECO:0007669"/>
    <property type="project" value="TreeGrafter"/>
</dbReference>
<keyword evidence="2" id="KW-0808">Transferase</keyword>
<dbReference type="GO" id="GO:0008168">
    <property type="term" value="F:methyltransferase activity"/>
    <property type="evidence" value="ECO:0007669"/>
    <property type="project" value="UniProtKB-KW"/>
</dbReference>
<evidence type="ECO:0008006" key="5">
    <source>
        <dbReference type="Google" id="ProtNLM"/>
    </source>
</evidence>
<dbReference type="Pfam" id="PF05971">
    <property type="entry name" value="Methyltransf_10"/>
    <property type="match status" value="1"/>
</dbReference>
<keyword evidence="1" id="KW-0489">Methyltransferase</keyword>
<dbReference type="AlphaFoldDB" id="A0A9W8G2U8"/>
<gene>
    <name evidence="3" type="ORF">GGI25_005317</name>
</gene>
<organism evidence="3 4">
    <name type="scientific">Coemansia spiralis</name>
    <dbReference type="NCBI Taxonomy" id="417178"/>
    <lineage>
        <taxon>Eukaryota</taxon>
        <taxon>Fungi</taxon>
        <taxon>Fungi incertae sedis</taxon>
        <taxon>Zoopagomycota</taxon>
        <taxon>Kickxellomycotina</taxon>
        <taxon>Kickxellomycetes</taxon>
        <taxon>Kickxellales</taxon>
        <taxon>Kickxellaceae</taxon>
        <taxon>Coemansia</taxon>
    </lineage>
</organism>
<dbReference type="PANTHER" id="PTHR13393">
    <property type="entry name" value="SAM-DEPENDENT METHYLTRANSFERASE"/>
    <property type="match status" value="1"/>
</dbReference>
<accession>A0A9W8G2U8</accession>
<dbReference type="Proteomes" id="UP001151518">
    <property type="component" value="Unassembled WGS sequence"/>
</dbReference>
<protein>
    <recommendedName>
        <fullName evidence="5">U6 small nuclear RNA (adenine-(43)-N(6))-methyltransferase</fullName>
    </recommendedName>
</protein>
<reference evidence="3" key="1">
    <citation type="submission" date="2022-07" db="EMBL/GenBank/DDBJ databases">
        <title>Phylogenomic reconstructions and comparative analyses of Kickxellomycotina fungi.</title>
        <authorList>
            <person name="Reynolds N.K."/>
            <person name="Stajich J.E."/>
            <person name="Barry K."/>
            <person name="Grigoriev I.V."/>
            <person name="Crous P."/>
            <person name="Smith M.E."/>
        </authorList>
    </citation>
    <scope>NUCLEOTIDE SEQUENCE</scope>
    <source>
        <strain evidence="3">NRRL 3115</strain>
    </source>
</reference>
<comment type="caution">
    <text evidence="3">The sequence shown here is derived from an EMBL/GenBank/DDBJ whole genome shotgun (WGS) entry which is preliminary data.</text>
</comment>